<keyword evidence="3" id="KW-1185">Reference proteome</keyword>
<dbReference type="AlphaFoldDB" id="A0AA86Q189"/>
<dbReference type="EMBL" id="CATOUU010000779">
    <property type="protein sequence ID" value="CAI9947718.1"/>
    <property type="molecule type" value="Genomic_DNA"/>
</dbReference>
<reference evidence="2 3" key="2">
    <citation type="submission" date="2024-07" db="EMBL/GenBank/DDBJ databases">
        <authorList>
            <person name="Akdeniz Z."/>
        </authorList>
    </citation>
    <scope>NUCLEOTIDE SEQUENCE [LARGE SCALE GENOMIC DNA]</scope>
</reference>
<sequence>MQILSYRERLKAKYKLHHSVQVIKTVKASKLQKYRLDTCVQIDHTHETGFIKLLCEELRCFSTSYQLRGTDPIRQLRNQFERYSLFLTAQNIITRKLRYLRRRNGNIQFNQPLFAKDLKATTKFKSIKLQYIAYQSIKVNNNTKVSFDQSQSRNRYYSPLILNLA</sequence>
<dbReference type="Proteomes" id="UP001642409">
    <property type="component" value="Unassembled WGS sequence"/>
</dbReference>
<reference evidence="1" key="1">
    <citation type="submission" date="2023-06" db="EMBL/GenBank/DDBJ databases">
        <authorList>
            <person name="Kurt Z."/>
        </authorList>
    </citation>
    <scope>NUCLEOTIDE SEQUENCE</scope>
</reference>
<evidence type="ECO:0000313" key="3">
    <source>
        <dbReference type="Proteomes" id="UP001642409"/>
    </source>
</evidence>
<name>A0AA86Q189_9EUKA</name>
<gene>
    <name evidence="1" type="ORF">HINF_LOCUS35363</name>
    <name evidence="2" type="ORF">HINF_LOCUS57004</name>
</gene>
<organism evidence="1">
    <name type="scientific">Hexamita inflata</name>
    <dbReference type="NCBI Taxonomy" id="28002"/>
    <lineage>
        <taxon>Eukaryota</taxon>
        <taxon>Metamonada</taxon>
        <taxon>Diplomonadida</taxon>
        <taxon>Hexamitidae</taxon>
        <taxon>Hexamitinae</taxon>
        <taxon>Hexamita</taxon>
    </lineage>
</organism>
<protein>
    <submittedName>
        <fullName evidence="2">Hypothetical_protein</fullName>
    </submittedName>
</protein>
<dbReference type="EMBL" id="CAXDID020000311">
    <property type="protein sequence ID" value="CAL6075019.1"/>
    <property type="molecule type" value="Genomic_DNA"/>
</dbReference>
<evidence type="ECO:0000313" key="2">
    <source>
        <dbReference type="EMBL" id="CAL6075019.1"/>
    </source>
</evidence>
<comment type="caution">
    <text evidence="1">The sequence shown here is derived from an EMBL/GenBank/DDBJ whole genome shotgun (WGS) entry which is preliminary data.</text>
</comment>
<proteinExistence type="predicted"/>
<accession>A0AA86Q189</accession>
<evidence type="ECO:0000313" key="1">
    <source>
        <dbReference type="EMBL" id="CAI9947718.1"/>
    </source>
</evidence>